<dbReference type="CDD" id="cd06558">
    <property type="entry name" value="crotonase-like"/>
    <property type="match status" value="1"/>
</dbReference>
<dbReference type="FunFam" id="3.90.226.10:FF:000009">
    <property type="entry name" value="Carnitinyl-CoA dehydratase"/>
    <property type="match status" value="1"/>
</dbReference>
<evidence type="ECO:0000313" key="5">
    <source>
        <dbReference type="Proteomes" id="UP000702544"/>
    </source>
</evidence>
<dbReference type="Proteomes" id="UP000702544">
    <property type="component" value="Unassembled WGS sequence"/>
</dbReference>
<evidence type="ECO:0000256" key="1">
    <source>
        <dbReference type="ARBA" id="ARBA00005254"/>
    </source>
</evidence>
<keyword evidence="2" id="KW-0456">Lyase</keyword>
<protein>
    <submittedName>
        <fullName evidence="4">Enoyl-CoA hydratase/isomerase family protein</fullName>
    </submittedName>
</protein>
<evidence type="ECO:0000313" key="4">
    <source>
        <dbReference type="EMBL" id="NIR74271.1"/>
    </source>
</evidence>
<dbReference type="InterPro" id="IPR018376">
    <property type="entry name" value="Enoyl-CoA_hyd/isom_CS"/>
</dbReference>
<gene>
    <name evidence="4" type="ORF">GWO12_04035</name>
</gene>
<dbReference type="GO" id="GO:0016836">
    <property type="term" value="F:hydro-lyase activity"/>
    <property type="evidence" value="ECO:0007669"/>
    <property type="project" value="UniProtKB-ARBA"/>
</dbReference>
<dbReference type="PANTHER" id="PTHR11941">
    <property type="entry name" value="ENOYL-COA HYDRATASE-RELATED"/>
    <property type="match status" value="1"/>
</dbReference>
<evidence type="ECO:0000256" key="3">
    <source>
        <dbReference type="RuleBase" id="RU003707"/>
    </source>
</evidence>
<accession>A0AAE4Z8S8</accession>
<dbReference type="SUPFAM" id="SSF52096">
    <property type="entry name" value="ClpP/crotonase"/>
    <property type="match status" value="1"/>
</dbReference>
<reference evidence="4 5" key="1">
    <citation type="submission" date="2020-01" db="EMBL/GenBank/DDBJ databases">
        <title>Genomes assembled from Gulf of Kutch pelagic sediment metagenomes.</title>
        <authorList>
            <person name="Chandrashekar M."/>
            <person name="Mahajan M.S."/>
            <person name="Dave K.J."/>
            <person name="Vatsa P."/>
            <person name="Nathani N.M."/>
        </authorList>
    </citation>
    <scope>NUCLEOTIDE SEQUENCE [LARGE SCALE GENOMIC DNA]</scope>
    <source>
        <strain evidence="4">KS3-K002</strain>
    </source>
</reference>
<dbReference type="FunFam" id="1.10.12.10:FF:000001">
    <property type="entry name" value="Probable enoyl-CoA hydratase, mitochondrial"/>
    <property type="match status" value="1"/>
</dbReference>
<dbReference type="InterPro" id="IPR014748">
    <property type="entry name" value="Enoyl-CoA_hydra_C"/>
</dbReference>
<dbReference type="PANTHER" id="PTHR11941:SF54">
    <property type="entry name" value="ENOYL-COA HYDRATASE, MITOCHONDRIAL"/>
    <property type="match status" value="1"/>
</dbReference>
<proteinExistence type="inferred from homology"/>
<dbReference type="InterPro" id="IPR001753">
    <property type="entry name" value="Enoyl-CoA_hydra/iso"/>
</dbReference>
<dbReference type="AlphaFoldDB" id="A0AAE4Z8S8"/>
<name>A0AAE4Z8S8_9BACT</name>
<organism evidence="4 5">
    <name type="scientific">Candidatus Kutchimonas denitrificans</name>
    <dbReference type="NCBI Taxonomy" id="3056748"/>
    <lineage>
        <taxon>Bacteria</taxon>
        <taxon>Pseudomonadati</taxon>
        <taxon>Gemmatimonadota</taxon>
        <taxon>Gemmatimonadia</taxon>
        <taxon>Candidatus Palauibacterales</taxon>
        <taxon>Candidatus Palauibacteraceae</taxon>
        <taxon>Candidatus Kutchimonas</taxon>
    </lineage>
</organism>
<sequence>MAEKNNVVLIETKDRVAIITVNRPEKMNALSPDVRVGVAMALEQLRRDDEVRVVVLRGAGEKAFIAGADIAEFKGKSAVEGYHYIQTGDIYTAVERFPKPVIAMINGFCLGGGCELALACDIRVASDKAKLGQPETKLGLIPGGGGTQRLPRLIGQGRAMRLIYTGEIIDAATSERMGLVDEVVPHDELEDHVMELAAKIAEKSPAALQAAKESVRAAWQMPLDAGLRFEKAWFGMLFSTEDMQEGVAAFLEKRKPEFKGQ</sequence>
<comment type="caution">
    <text evidence="4">The sequence shown here is derived from an EMBL/GenBank/DDBJ whole genome shotgun (WGS) entry which is preliminary data.</text>
</comment>
<dbReference type="Pfam" id="PF00378">
    <property type="entry name" value="ECH_1"/>
    <property type="match status" value="1"/>
</dbReference>
<dbReference type="PROSITE" id="PS00166">
    <property type="entry name" value="ENOYL_COA_HYDRATASE"/>
    <property type="match status" value="1"/>
</dbReference>
<evidence type="ECO:0000256" key="2">
    <source>
        <dbReference type="ARBA" id="ARBA00023239"/>
    </source>
</evidence>
<dbReference type="Gene3D" id="3.90.226.10">
    <property type="entry name" value="2-enoyl-CoA Hydratase, Chain A, domain 1"/>
    <property type="match status" value="1"/>
</dbReference>
<dbReference type="Gene3D" id="1.10.12.10">
    <property type="entry name" value="Lyase 2-enoyl-coa Hydratase, Chain A, domain 2"/>
    <property type="match status" value="1"/>
</dbReference>
<comment type="similarity">
    <text evidence="1 3">Belongs to the enoyl-CoA hydratase/isomerase family.</text>
</comment>
<dbReference type="InterPro" id="IPR029045">
    <property type="entry name" value="ClpP/crotonase-like_dom_sf"/>
</dbReference>
<dbReference type="EMBL" id="JAACAK010000032">
    <property type="protein sequence ID" value="NIR74271.1"/>
    <property type="molecule type" value="Genomic_DNA"/>
</dbReference>
<dbReference type="GO" id="GO:0006635">
    <property type="term" value="P:fatty acid beta-oxidation"/>
    <property type="evidence" value="ECO:0007669"/>
    <property type="project" value="TreeGrafter"/>
</dbReference>